<keyword evidence="2" id="KW-1185">Reference proteome</keyword>
<dbReference type="Proteomes" id="UP000269396">
    <property type="component" value="Unassembled WGS sequence"/>
</dbReference>
<name>A0A183NMH6_9TREM</name>
<accession>A0A183NMH6</accession>
<evidence type="ECO:0000313" key="1">
    <source>
        <dbReference type="EMBL" id="VDO94272.1"/>
    </source>
</evidence>
<gene>
    <name evidence="1" type="ORF">SMTD_LOCUS3312</name>
</gene>
<organism evidence="1 2">
    <name type="scientific">Schistosoma mattheei</name>
    <dbReference type="NCBI Taxonomy" id="31246"/>
    <lineage>
        <taxon>Eukaryota</taxon>
        <taxon>Metazoa</taxon>
        <taxon>Spiralia</taxon>
        <taxon>Lophotrochozoa</taxon>
        <taxon>Platyhelminthes</taxon>
        <taxon>Trematoda</taxon>
        <taxon>Digenea</taxon>
        <taxon>Strigeidida</taxon>
        <taxon>Schistosomatoidea</taxon>
        <taxon>Schistosomatidae</taxon>
        <taxon>Schistosoma</taxon>
    </lineage>
</organism>
<dbReference type="EMBL" id="UZAL01005791">
    <property type="protein sequence ID" value="VDO94272.1"/>
    <property type="molecule type" value="Genomic_DNA"/>
</dbReference>
<proteinExistence type="predicted"/>
<dbReference type="AlphaFoldDB" id="A0A183NMH6"/>
<sequence length="85" mass="9757">MLCVTQECLISKFLFNFAIDDFLETALMDVGNGSVDLLSGEKLFDFEYVDDIVLPCNDTQTMKFSLDQLKHRLRWFGHELGMLSS</sequence>
<evidence type="ECO:0000313" key="2">
    <source>
        <dbReference type="Proteomes" id="UP000269396"/>
    </source>
</evidence>
<reference evidence="1 2" key="1">
    <citation type="submission" date="2018-11" db="EMBL/GenBank/DDBJ databases">
        <authorList>
            <consortium name="Pathogen Informatics"/>
        </authorList>
    </citation>
    <scope>NUCLEOTIDE SEQUENCE [LARGE SCALE GENOMIC DNA]</scope>
    <source>
        <strain>Denwood</strain>
        <strain evidence="2">Zambia</strain>
    </source>
</reference>
<protein>
    <submittedName>
        <fullName evidence="1">Uncharacterized protein</fullName>
    </submittedName>
</protein>